<keyword evidence="3" id="KW-1185">Reference proteome</keyword>
<evidence type="ECO:0000313" key="2">
    <source>
        <dbReference type="EMBL" id="KYN37323.1"/>
    </source>
</evidence>
<reference evidence="2 3" key="1">
    <citation type="submission" date="2016-03" db="EMBL/GenBank/DDBJ databases">
        <title>Trachymyrmex septentrionalis WGS genome.</title>
        <authorList>
            <person name="Nygaard S."/>
            <person name="Hu H."/>
            <person name="Boomsma J."/>
            <person name="Zhang G."/>
        </authorList>
    </citation>
    <scope>NUCLEOTIDE SEQUENCE [LARGE SCALE GENOMIC DNA]</scope>
    <source>
        <strain evidence="2">Tsep2-gDNA-1</strain>
        <tissue evidence="2">Whole body</tissue>
    </source>
</reference>
<evidence type="ECO:0008006" key="4">
    <source>
        <dbReference type="Google" id="ProtNLM"/>
    </source>
</evidence>
<protein>
    <recommendedName>
        <fullName evidence="4">Secreted protein</fullName>
    </recommendedName>
</protein>
<evidence type="ECO:0000256" key="1">
    <source>
        <dbReference type="SAM" id="SignalP"/>
    </source>
</evidence>
<sequence>MHLVQFALSSTWEMTRFFFFFLLTTAQVPTGPQCQAAFLILAHGKIASEIALPHSLAKARVSLPRWCSLARILFDASPPCWSPYPGTPRTTGLEYTRSISRVRDERENDKLVEVLQERCIPLHFKVMPTLRPVARHAAAAASLPSNRVLCNLIGSITRAVDRCAVSSLSLGHL</sequence>
<keyword evidence="1" id="KW-0732">Signal</keyword>
<proteinExistence type="predicted"/>
<accession>A0A195FA69</accession>
<feature type="signal peptide" evidence="1">
    <location>
        <begin position="1"/>
        <end position="26"/>
    </location>
</feature>
<name>A0A195FA69_9HYME</name>
<dbReference type="AlphaFoldDB" id="A0A195FA69"/>
<dbReference type="EMBL" id="KQ981720">
    <property type="protein sequence ID" value="KYN37323.1"/>
    <property type="molecule type" value="Genomic_DNA"/>
</dbReference>
<organism evidence="2 3">
    <name type="scientific">Trachymyrmex septentrionalis</name>
    <dbReference type="NCBI Taxonomy" id="34720"/>
    <lineage>
        <taxon>Eukaryota</taxon>
        <taxon>Metazoa</taxon>
        <taxon>Ecdysozoa</taxon>
        <taxon>Arthropoda</taxon>
        <taxon>Hexapoda</taxon>
        <taxon>Insecta</taxon>
        <taxon>Pterygota</taxon>
        <taxon>Neoptera</taxon>
        <taxon>Endopterygota</taxon>
        <taxon>Hymenoptera</taxon>
        <taxon>Apocrita</taxon>
        <taxon>Aculeata</taxon>
        <taxon>Formicoidea</taxon>
        <taxon>Formicidae</taxon>
        <taxon>Myrmicinae</taxon>
        <taxon>Trachymyrmex</taxon>
    </lineage>
</organism>
<evidence type="ECO:0000313" key="3">
    <source>
        <dbReference type="Proteomes" id="UP000078541"/>
    </source>
</evidence>
<dbReference type="Proteomes" id="UP000078541">
    <property type="component" value="Unassembled WGS sequence"/>
</dbReference>
<gene>
    <name evidence="2" type="ORF">ALC56_08381</name>
</gene>
<feature type="chain" id="PRO_5008271297" description="Secreted protein" evidence="1">
    <location>
        <begin position="27"/>
        <end position="173"/>
    </location>
</feature>